<dbReference type="EMBL" id="CAXLJM020000031">
    <property type="protein sequence ID" value="CAL8099341.1"/>
    <property type="molecule type" value="Genomic_DNA"/>
</dbReference>
<protein>
    <submittedName>
        <fullName evidence="3">Uncharacterized protein</fullName>
    </submittedName>
</protein>
<feature type="compositionally biased region" description="Polar residues" evidence="1">
    <location>
        <begin position="136"/>
        <end position="148"/>
    </location>
</feature>
<feature type="region of interest" description="Disordered" evidence="1">
    <location>
        <begin position="585"/>
        <end position="607"/>
    </location>
</feature>
<keyword evidence="2" id="KW-0732">Signal</keyword>
<reference evidence="3 4" key="1">
    <citation type="submission" date="2024-08" db="EMBL/GenBank/DDBJ databases">
        <authorList>
            <person name="Cucini C."/>
            <person name="Frati F."/>
        </authorList>
    </citation>
    <scope>NUCLEOTIDE SEQUENCE [LARGE SCALE GENOMIC DNA]</scope>
</reference>
<feature type="region of interest" description="Disordered" evidence="1">
    <location>
        <begin position="103"/>
        <end position="148"/>
    </location>
</feature>
<evidence type="ECO:0000256" key="2">
    <source>
        <dbReference type="SAM" id="SignalP"/>
    </source>
</evidence>
<evidence type="ECO:0000256" key="1">
    <source>
        <dbReference type="SAM" id="MobiDB-lite"/>
    </source>
</evidence>
<evidence type="ECO:0000313" key="4">
    <source>
        <dbReference type="Proteomes" id="UP001642540"/>
    </source>
</evidence>
<feature type="signal peptide" evidence="2">
    <location>
        <begin position="1"/>
        <end position="25"/>
    </location>
</feature>
<organism evidence="3 4">
    <name type="scientific">Orchesella dallaii</name>
    <dbReference type="NCBI Taxonomy" id="48710"/>
    <lineage>
        <taxon>Eukaryota</taxon>
        <taxon>Metazoa</taxon>
        <taxon>Ecdysozoa</taxon>
        <taxon>Arthropoda</taxon>
        <taxon>Hexapoda</taxon>
        <taxon>Collembola</taxon>
        <taxon>Entomobryomorpha</taxon>
        <taxon>Entomobryoidea</taxon>
        <taxon>Orchesellidae</taxon>
        <taxon>Orchesellinae</taxon>
        <taxon>Orchesella</taxon>
    </lineage>
</organism>
<comment type="caution">
    <text evidence="3">The sequence shown here is derived from an EMBL/GenBank/DDBJ whole genome shotgun (WGS) entry which is preliminary data.</text>
</comment>
<evidence type="ECO:0000313" key="3">
    <source>
        <dbReference type="EMBL" id="CAL8099341.1"/>
    </source>
</evidence>
<sequence>MGVKRSTKRWFQLLNMILCVSLVHTQPSAEKCTSSRPGHPVAEPKIPSSSPPAYDWTKWIKPQDCAGDSLTIKTSPSQAKNPMYRTNSVQDFCIIMDVHDDAAAPSPQGPPLPPRSTLPNYDSFPEPKPCYEPDSSAGSSLGQNPTHSAGNNPNWAILEHLVRHKAQSLQPYDDLPYVYNYWETVKYQARDTDHFIIWPPGQLDWVSPPLPKPKAPNPYFVETTGISLKGELLHNYLHFRIFANLSVALGKGQAERYQHLHQSADEEYPNHATGKISALLIMVKDQNGWPVGDFSTPIPCARTCREYSHDIYYGDERNAVPCSYTPPQASMHPGMFVFDADPGRYCTNNLYATHKGSASPAPAVPDPRMNPQTARLEGVREVHATWTLIFEDVETVYPGYFKKYNYINPPAGETEVTQPKPQGSFLFGWTAQYNILKTTRGSLGAPDYVNLKYLRERDSRSDDIDCHVPLFDAVNPVKSSFRKFIAPSHEAILDPGNAADAAEIRVPSRLGYNQALWGIYKQSGDINSKVRYFGQHAKTSNQKCREMPKNWMVDDDLKKVFGDKLPPSAKTFFERKSDKGVRCPCPALPSTLPPENRTADPARVKLK</sequence>
<name>A0ABP1QDH0_9HEXA</name>
<proteinExistence type="predicted"/>
<feature type="compositionally biased region" description="Basic and acidic residues" evidence="1">
    <location>
        <begin position="597"/>
        <end position="607"/>
    </location>
</feature>
<gene>
    <name evidence="3" type="ORF">ODALV1_LOCUS10213</name>
</gene>
<accession>A0ABP1QDH0</accession>
<dbReference type="Proteomes" id="UP001642540">
    <property type="component" value="Unassembled WGS sequence"/>
</dbReference>
<keyword evidence="4" id="KW-1185">Reference proteome</keyword>
<feature type="chain" id="PRO_5045273580" evidence="2">
    <location>
        <begin position="26"/>
        <end position="607"/>
    </location>
</feature>
<feature type="compositionally biased region" description="Pro residues" evidence="1">
    <location>
        <begin position="107"/>
        <end position="116"/>
    </location>
</feature>